<gene>
    <name evidence="2" type="ORF">ECRASSUSDP1_LOCUS10220</name>
</gene>
<dbReference type="EMBL" id="CAMPGE010010069">
    <property type="protein sequence ID" value="CAI2368924.1"/>
    <property type="molecule type" value="Genomic_DNA"/>
</dbReference>
<name>A0AAD1UHL0_EUPCR</name>
<comment type="caution">
    <text evidence="2">The sequence shown here is derived from an EMBL/GenBank/DDBJ whole genome shotgun (WGS) entry which is preliminary data.</text>
</comment>
<accession>A0AAD1UHL0</accession>
<feature type="compositionally biased region" description="Polar residues" evidence="1">
    <location>
        <begin position="288"/>
        <end position="301"/>
    </location>
</feature>
<feature type="compositionally biased region" description="Basic residues" evidence="1">
    <location>
        <begin position="251"/>
        <end position="271"/>
    </location>
</feature>
<feature type="region of interest" description="Disordered" evidence="1">
    <location>
        <begin position="1"/>
        <end position="22"/>
    </location>
</feature>
<feature type="region of interest" description="Disordered" evidence="1">
    <location>
        <begin position="50"/>
        <end position="77"/>
    </location>
</feature>
<keyword evidence="3" id="KW-1185">Reference proteome</keyword>
<feature type="region of interest" description="Disordered" evidence="1">
    <location>
        <begin position="366"/>
        <end position="385"/>
    </location>
</feature>
<proteinExistence type="predicted"/>
<evidence type="ECO:0000313" key="2">
    <source>
        <dbReference type="EMBL" id="CAI2368924.1"/>
    </source>
</evidence>
<reference evidence="2" key="1">
    <citation type="submission" date="2023-07" db="EMBL/GenBank/DDBJ databases">
        <authorList>
            <consortium name="AG Swart"/>
            <person name="Singh M."/>
            <person name="Singh A."/>
            <person name="Seah K."/>
            <person name="Emmerich C."/>
        </authorList>
    </citation>
    <scope>NUCLEOTIDE SEQUENCE</scope>
    <source>
        <strain evidence="2">DP1</strain>
    </source>
</reference>
<feature type="region of interest" description="Disordered" evidence="1">
    <location>
        <begin position="237"/>
        <end position="302"/>
    </location>
</feature>
<dbReference type="AlphaFoldDB" id="A0AAD1UHL0"/>
<feature type="compositionally biased region" description="Basic residues" evidence="1">
    <location>
        <begin position="376"/>
        <end position="385"/>
    </location>
</feature>
<evidence type="ECO:0000313" key="3">
    <source>
        <dbReference type="Proteomes" id="UP001295684"/>
    </source>
</evidence>
<dbReference type="Proteomes" id="UP001295684">
    <property type="component" value="Unassembled WGS sequence"/>
</dbReference>
<feature type="compositionally biased region" description="Basic residues" evidence="1">
    <location>
        <begin position="56"/>
        <end position="74"/>
    </location>
</feature>
<sequence length="385" mass="44435">MIKEKPDESTPMRRKGDRIKTVPSIKLFHTQEKPNVKNFMKINTIGVNSVKQQSPKAKKHIKMKDRTTPKKGKHNSGLLRSTSLMGHYENQNFGTFDSVVKSARYSIQRFLQQRISLIQEESESGYSEIKEPSKNKASFVYSQWNIIGTNQSQYLDKEISKVLKNKKKYDDKLKVSQTSLFETMALKKLKLPSKLEGCRLNNLPKLITKFENKKSQKCPKIMPRQLKISEHIICRNKDDKTVDNPPSSSIKRIKDRMSSKSRAKTNLKQRGHASQSRFLHNKRKKKQNINSQNADNSSTENPLLGVSKFPMTLSTPWVKNDFIFNTFLPVPLTDRKIMQKPIKVKRVRPLCHGERLKMSASVQGFRKSSQNFAKKSTSHSARRFL</sequence>
<feature type="compositionally biased region" description="Polar residues" evidence="1">
    <location>
        <begin position="366"/>
        <end position="375"/>
    </location>
</feature>
<evidence type="ECO:0000256" key="1">
    <source>
        <dbReference type="SAM" id="MobiDB-lite"/>
    </source>
</evidence>
<organism evidence="2 3">
    <name type="scientific">Euplotes crassus</name>
    <dbReference type="NCBI Taxonomy" id="5936"/>
    <lineage>
        <taxon>Eukaryota</taxon>
        <taxon>Sar</taxon>
        <taxon>Alveolata</taxon>
        <taxon>Ciliophora</taxon>
        <taxon>Intramacronucleata</taxon>
        <taxon>Spirotrichea</taxon>
        <taxon>Hypotrichia</taxon>
        <taxon>Euplotida</taxon>
        <taxon>Euplotidae</taxon>
        <taxon>Moneuplotes</taxon>
    </lineage>
</organism>
<protein>
    <submittedName>
        <fullName evidence="2">Uncharacterized protein</fullName>
    </submittedName>
</protein>
<feature type="compositionally biased region" description="Basic and acidic residues" evidence="1">
    <location>
        <begin position="1"/>
        <end position="11"/>
    </location>
</feature>